<reference evidence="1 2" key="1">
    <citation type="submission" date="2021-06" db="EMBL/GenBank/DDBJ databases">
        <authorList>
            <person name="Kallberg Y."/>
            <person name="Tangrot J."/>
            <person name="Rosling A."/>
        </authorList>
    </citation>
    <scope>NUCLEOTIDE SEQUENCE [LARGE SCALE GENOMIC DNA]</scope>
    <source>
        <strain evidence="1 2">120-4 pot B 10/14</strain>
    </source>
</reference>
<feature type="non-terminal residue" evidence="1">
    <location>
        <position position="1"/>
    </location>
</feature>
<dbReference type="EMBL" id="CAJVQB010051307">
    <property type="protein sequence ID" value="CAG8835365.1"/>
    <property type="molecule type" value="Genomic_DNA"/>
</dbReference>
<keyword evidence="2" id="KW-1185">Reference proteome</keyword>
<protein>
    <submittedName>
        <fullName evidence="1">29125_t:CDS:1</fullName>
    </submittedName>
</protein>
<dbReference type="Proteomes" id="UP000789901">
    <property type="component" value="Unassembled WGS sequence"/>
</dbReference>
<proteinExistence type="predicted"/>
<comment type="caution">
    <text evidence="1">The sequence shown here is derived from an EMBL/GenBank/DDBJ whole genome shotgun (WGS) entry which is preliminary data.</text>
</comment>
<accession>A0ABN7WLX7</accession>
<organism evidence="1 2">
    <name type="scientific">Gigaspora margarita</name>
    <dbReference type="NCBI Taxonomy" id="4874"/>
    <lineage>
        <taxon>Eukaryota</taxon>
        <taxon>Fungi</taxon>
        <taxon>Fungi incertae sedis</taxon>
        <taxon>Mucoromycota</taxon>
        <taxon>Glomeromycotina</taxon>
        <taxon>Glomeromycetes</taxon>
        <taxon>Diversisporales</taxon>
        <taxon>Gigasporaceae</taxon>
        <taxon>Gigaspora</taxon>
    </lineage>
</organism>
<evidence type="ECO:0000313" key="1">
    <source>
        <dbReference type="EMBL" id="CAG8835365.1"/>
    </source>
</evidence>
<name>A0ABN7WLX7_GIGMA</name>
<sequence length="69" mass="7900">PPCLHHDSILQTIKVAYCTTLGFVQKMKATKNMLIDSNNQRTKLLCFKVRKQETTDLPSVINTPEKKIK</sequence>
<evidence type="ECO:0000313" key="2">
    <source>
        <dbReference type="Proteomes" id="UP000789901"/>
    </source>
</evidence>
<gene>
    <name evidence="1" type="ORF">GMARGA_LOCUS32533</name>
</gene>